<name>Q2QAM2_9ARCH</name>
<evidence type="ECO:0000259" key="9">
    <source>
        <dbReference type="PROSITE" id="PS50972"/>
    </source>
</evidence>
<dbReference type="CDD" id="cd00739">
    <property type="entry name" value="DHPS"/>
    <property type="match status" value="1"/>
</dbReference>
<evidence type="ECO:0000256" key="6">
    <source>
        <dbReference type="ARBA" id="ARBA00022723"/>
    </source>
</evidence>
<dbReference type="InterPro" id="IPR045031">
    <property type="entry name" value="DHP_synth-like"/>
</dbReference>
<evidence type="ECO:0000256" key="1">
    <source>
        <dbReference type="ARBA" id="ARBA00000012"/>
    </source>
</evidence>
<dbReference type="InterPro" id="IPR000489">
    <property type="entry name" value="Pterin-binding_dom"/>
</dbReference>
<evidence type="ECO:0000256" key="2">
    <source>
        <dbReference type="ARBA" id="ARBA00001946"/>
    </source>
</evidence>
<dbReference type="PANTHER" id="PTHR20941">
    <property type="entry name" value="FOLATE SYNTHESIS PROTEINS"/>
    <property type="match status" value="1"/>
</dbReference>
<keyword evidence="6" id="KW-0479">Metal-binding</keyword>
<keyword evidence="7" id="KW-0460">Magnesium</keyword>
<dbReference type="SUPFAM" id="SSF51717">
    <property type="entry name" value="Dihydropteroate synthetase-like"/>
    <property type="match status" value="1"/>
</dbReference>
<proteinExistence type="predicted"/>
<evidence type="ECO:0000256" key="8">
    <source>
        <dbReference type="ARBA" id="ARBA00022909"/>
    </source>
</evidence>
<feature type="domain" description="Pterin-binding" evidence="9">
    <location>
        <begin position="1"/>
        <end position="248"/>
    </location>
</feature>
<evidence type="ECO:0000256" key="3">
    <source>
        <dbReference type="ARBA" id="ARBA00004763"/>
    </source>
</evidence>
<comment type="pathway">
    <text evidence="3">Cofactor biosynthesis; tetrahydrofolate biosynthesis; 7,8-dihydrofolate from 2-amino-4-hydroxy-6-hydroxymethyl-7,8-dihydropteridine diphosphate and 4-aminobenzoate: step 1/2.</text>
</comment>
<dbReference type="InterPro" id="IPR006390">
    <property type="entry name" value="DHP_synth_dom"/>
</dbReference>
<evidence type="ECO:0000256" key="4">
    <source>
        <dbReference type="ARBA" id="ARBA00012458"/>
    </source>
</evidence>
<evidence type="ECO:0000313" key="10">
    <source>
        <dbReference type="EMBL" id="ABA61424.1"/>
    </source>
</evidence>
<dbReference type="InterPro" id="IPR011005">
    <property type="entry name" value="Dihydropteroate_synth-like_sf"/>
</dbReference>
<organism evidence="10">
    <name type="scientific">uncultured marine group II euryarchaeote HF70_39H11</name>
    <dbReference type="NCBI Taxonomy" id="347541"/>
    <lineage>
        <taxon>Archaea</taxon>
        <taxon>Methanobacteriati</taxon>
        <taxon>Thermoplasmatota</taxon>
        <taxon>Candidatus Poseidoniia</taxon>
        <taxon>Candidatus Poseidoniales</taxon>
        <taxon>environmental samples</taxon>
    </lineage>
</organism>
<dbReference type="GO" id="GO:0004156">
    <property type="term" value="F:dihydropteroate synthase activity"/>
    <property type="evidence" value="ECO:0007669"/>
    <property type="project" value="UniProtKB-EC"/>
</dbReference>
<comment type="catalytic activity">
    <reaction evidence="1">
        <text>(7,8-dihydropterin-6-yl)methyl diphosphate + 4-aminobenzoate = 7,8-dihydropteroate + diphosphate</text>
        <dbReference type="Rhea" id="RHEA:19949"/>
        <dbReference type="ChEBI" id="CHEBI:17836"/>
        <dbReference type="ChEBI" id="CHEBI:17839"/>
        <dbReference type="ChEBI" id="CHEBI:33019"/>
        <dbReference type="ChEBI" id="CHEBI:72950"/>
        <dbReference type="EC" id="2.5.1.15"/>
    </reaction>
</comment>
<dbReference type="EMBL" id="DQ156349">
    <property type="protein sequence ID" value="ABA61424.1"/>
    <property type="molecule type" value="Genomic_DNA"/>
</dbReference>
<dbReference type="GO" id="GO:0005829">
    <property type="term" value="C:cytosol"/>
    <property type="evidence" value="ECO:0007669"/>
    <property type="project" value="TreeGrafter"/>
</dbReference>
<dbReference type="PANTHER" id="PTHR20941:SF1">
    <property type="entry name" value="FOLIC ACID SYNTHESIS PROTEIN FOL1"/>
    <property type="match status" value="1"/>
</dbReference>
<evidence type="ECO:0000256" key="5">
    <source>
        <dbReference type="ARBA" id="ARBA00022679"/>
    </source>
</evidence>
<accession>Q2QAM2</accession>
<dbReference type="EC" id="2.5.1.15" evidence="4"/>
<keyword evidence="5" id="KW-0808">Transferase</keyword>
<dbReference type="NCBIfam" id="TIGR01496">
    <property type="entry name" value="DHPS"/>
    <property type="match status" value="1"/>
</dbReference>
<dbReference type="GO" id="GO:0046872">
    <property type="term" value="F:metal ion binding"/>
    <property type="evidence" value="ECO:0007669"/>
    <property type="project" value="UniProtKB-KW"/>
</dbReference>
<dbReference type="PROSITE" id="PS50972">
    <property type="entry name" value="PTERIN_BINDING"/>
    <property type="match status" value="1"/>
</dbReference>
<dbReference type="GO" id="GO:0046656">
    <property type="term" value="P:folic acid biosynthetic process"/>
    <property type="evidence" value="ECO:0007669"/>
    <property type="project" value="UniProtKB-KW"/>
</dbReference>
<comment type="cofactor">
    <cofactor evidence="2">
        <name>Mg(2+)</name>
        <dbReference type="ChEBI" id="CHEBI:18420"/>
    </cofactor>
</comment>
<sequence>MGILNVTPDSFHADSRVDLDSAVERAMEMWSHGADWVDIGGESTRPGAEPVEPQEEMQRVIPVIQAIRKANPSGLISIDTRRFEVARAALEAGANMVNDVSGLRDPEMADVILEQGCAVCVMHMQGEPGNMQQNPEYDDVHKEVYDSLNETAAALVEGGHEPGLICLDPGIGFGKSLTHNLELLHSRSNSNYSILWGVSRKSMFGQLLGRTDTSERLSGTLAVAAHAMLEGVDILRVHDVQAHADLLTTLATLRPEVDA</sequence>
<protein>
    <recommendedName>
        <fullName evidence="4">dihydropteroate synthase</fullName>
        <ecNumber evidence="4">2.5.1.15</ecNumber>
    </recommendedName>
</protein>
<dbReference type="AlphaFoldDB" id="Q2QAM2"/>
<dbReference type="Pfam" id="PF00809">
    <property type="entry name" value="Pterin_bind"/>
    <property type="match status" value="1"/>
</dbReference>
<dbReference type="GO" id="GO:0046654">
    <property type="term" value="P:tetrahydrofolate biosynthetic process"/>
    <property type="evidence" value="ECO:0007669"/>
    <property type="project" value="TreeGrafter"/>
</dbReference>
<dbReference type="Gene3D" id="3.20.20.20">
    <property type="entry name" value="Dihydropteroate synthase-like"/>
    <property type="match status" value="1"/>
</dbReference>
<reference evidence="10" key="1">
    <citation type="journal article" date="2006" name="Nature">
        <title>Proteorhodopsin lateral gene transfer between marine planktonic Bacteria and Archaea.</title>
        <authorList>
            <person name="Frigaard N.U."/>
            <person name="Martinez A."/>
            <person name="Mincer T.J."/>
            <person name="DeLong E.F."/>
        </authorList>
    </citation>
    <scope>NUCLEOTIDE SEQUENCE</scope>
</reference>
<keyword evidence="8" id="KW-0289">Folate biosynthesis</keyword>
<evidence type="ECO:0000256" key="7">
    <source>
        <dbReference type="ARBA" id="ARBA00022842"/>
    </source>
</evidence>